<dbReference type="Proteomes" id="UP001239445">
    <property type="component" value="Unassembled WGS sequence"/>
</dbReference>
<protein>
    <submittedName>
        <fullName evidence="3">Uncharacterized protein</fullName>
    </submittedName>
</protein>
<name>A0AAJ0F8L6_9PEZI</name>
<dbReference type="EMBL" id="MU839840">
    <property type="protein sequence ID" value="KAK1752249.1"/>
    <property type="molecule type" value="Genomic_DNA"/>
</dbReference>
<proteinExistence type="predicted"/>
<keyword evidence="2" id="KW-1133">Transmembrane helix</keyword>
<keyword evidence="2" id="KW-0472">Membrane</keyword>
<reference evidence="3" key="1">
    <citation type="submission" date="2023-06" db="EMBL/GenBank/DDBJ databases">
        <title>Genome-scale phylogeny and comparative genomics of the fungal order Sordariales.</title>
        <authorList>
            <consortium name="Lawrence Berkeley National Laboratory"/>
            <person name="Hensen N."/>
            <person name="Bonometti L."/>
            <person name="Westerberg I."/>
            <person name="Brannstrom I.O."/>
            <person name="Guillou S."/>
            <person name="Cros-Aarteil S."/>
            <person name="Calhoun S."/>
            <person name="Haridas S."/>
            <person name="Kuo A."/>
            <person name="Mondo S."/>
            <person name="Pangilinan J."/>
            <person name="Riley R."/>
            <person name="Labutti K."/>
            <person name="Andreopoulos B."/>
            <person name="Lipzen A."/>
            <person name="Chen C."/>
            <person name="Yanf M."/>
            <person name="Daum C."/>
            <person name="Ng V."/>
            <person name="Clum A."/>
            <person name="Steindorff A."/>
            <person name="Ohm R."/>
            <person name="Martin F."/>
            <person name="Silar P."/>
            <person name="Natvig D."/>
            <person name="Lalanne C."/>
            <person name="Gautier V."/>
            <person name="Ament-Velasquez S.L."/>
            <person name="Kruys A."/>
            <person name="Hutchinson M.I."/>
            <person name="Powell A.J."/>
            <person name="Barry K."/>
            <person name="Miller A.N."/>
            <person name="Grigoriev I.V."/>
            <person name="Debuchy R."/>
            <person name="Gladieux P."/>
            <person name="Thoren M.H."/>
            <person name="Johannesson H."/>
        </authorList>
    </citation>
    <scope>NUCLEOTIDE SEQUENCE</scope>
    <source>
        <strain evidence="3">PSN4</strain>
    </source>
</reference>
<evidence type="ECO:0000256" key="2">
    <source>
        <dbReference type="SAM" id="Phobius"/>
    </source>
</evidence>
<evidence type="ECO:0000256" key="1">
    <source>
        <dbReference type="SAM" id="MobiDB-lite"/>
    </source>
</evidence>
<accession>A0AAJ0F8L6</accession>
<evidence type="ECO:0000313" key="3">
    <source>
        <dbReference type="EMBL" id="KAK1752249.1"/>
    </source>
</evidence>
<keyword evidence="4" id="KW-1185">Reference proteome</keyword>
<evidence type="ECO:0000313" key="4">
    <source>
        <dbReference type="Proteomes" id="UP001239445"/>
    </source>
</evidence>
<gene>
    <name evidence="3" type="ORF">QBC47DRAFT_405452</name>
</gene>
<feature type="compositionally biased region" description="Pro residues" evidence="1">
    <location>
        <begin position="15"/>
        <end position="24"/>
    </location>
</feature>
<organism evidence="3 4">
    <name type="scientific">Echria macrotheca</name>
    <dbReference type="NCBI Taxonomy" id="438768"/>
    <lineage>
        <taxon>Eukaryota</taxon>
        <taxon>Fungi</taxon>
        <taxon>Dikarya</taxon>
        <taxon>Ascomycota</taxon>
        <taxon>Pezizomycotina</taxon>
        <taxon>Sordariomycetes</taxon>
        <taxon>Sordariomycetidae</taxon>
        <taxon>Sordariales</taxon>
        <taxon>Schizotheciaceae</taxon>
        <taxon>Echria</taxon>
    </lineage>
</organism>
<dbReference type="AlphaFoldDB" id="A0AAJ0F8L6"/>
<keyword evidence="2" id="KW-0812">Transmembrane</keyword>
<comment type="caution">
    <text evidence="3">The sequence shown here is derived from an EMBL/GenBank/DDBJ whole genome shotgun (WGS) entry which is preliminary data.</text>
</comment>
<feature type="region of interest" description="Disordered" evidence="1">
    <location>
        <begin position="1"/>
        <end position="32"/>
    </location>
</feature>
<feature type="transmembrane region" description="Helical" evidence="2">
    <location>
        <begin position="230"/>
        <end position="252"/>
    </location>
</feature>
<sequence length="289" mass="32063">MSGTKAQSQQHPRHPPQIPNPPILRPRRHPLQRPHPKPTLTALFLLPATLATILLPLTFYPSNILALAITILRHEAPRSFVFYLLTRPFLPLAPYLPHHFASLLLDTIPPSILRPNPRGVLNDTPTALARRWLANTCCSSSRSPAILARQFLFTCATMLLLGLILHNSALGRTVVHCILYWAPWAYVYLAGGVFVLFVGLNVLVTVWRALRYVVVGVSAELWDQVVLMTPWLGVAALGLFVVMCVSGILSSLPQSSETLRSLVVALSDVLFYAGDWLRGLAREYEPFSA</sequence>
<feature type="transmembrane region" description="Helical" evidence="2">
    <location>
        <begin position="186"/>
        <end position="210"/>
    </location>
</feature>
<feature type="transmembrane region" description="Helical" evidence="2">
    <location>
        <begin position="146"/>
        <end position="165"/>
    </location>
</feature>
<feature type="transmembrane region" description="Helical" evidence="2">
    <location>
        <begin position="80"/>
        <end position="97"/>
    </location>
</feature>